<protein>
    <recommendedName>
        <fullName evidence="3">Iron-containing redox enzyme family protein</fullName>
    </recommendedName>
</protein>
<dbReference type="SUPFAM" id="SSF48613">
    <property type="entry name" value="Heme oxygenase-like"/>
    <property type="match status" value="1"/>
</dbReference>
<dbReference type="Proteomes" id="UP000295418">
    <property type="component" value="Unassembled WGS sequence"/>
</dbReference>
<dbReference type="EMBL" id="SKFG01000003">
    <property type="protein sequence ID" value="TCZ79314.1"/>
    <property type="molecule type" value="Genomic_DNA"/>
</dbReference>
<keyword evidence="2" id="KW-1185">Reference proteome</keyword>
<sequence length="208" mass="24777">MTQSQVVEKISTIISEELEQTKKVNPFFTQFPETAKAEDFKWCMHLYHLSKHFGELLKLRWERFPNVDHDVFSTHYEEEKDHAEMLRKWMLDLGLEDPEQSYPNYETENFISLQYRAVSSMSENLSLLLVNSTAEGYAHSMYLHAFDILKRAGFTNLEYWEVHCEADEEHSDVYHLIKNMNDKELKEAEHLVRYTCYSLNTMLASWFN</sequence>
<evidence type="ECO:0000313" key="1">
    <source>
        <dbReference type="EMBL" id="TCZ79314.1"/>
    </source>
</evidence>
<proteinExistence type="predicted"/>
<dbReference type="Pfam" id="PF14518">
    <property type="entry name" value="Haem_oxygenas_2"/>
    <property type="match status" value="1"/>
</dbReference>
<name>A0A4R4EGU3_9BACL</name>
<dbReference type="OrthoDB" id="6192741at2"/>
<dbReference type="AlphaFoldDB" id="A0A4R4EGU3"/>
<accession>A0A4R4EGU3</accession>
<comment type="caution">
    <text evidence="1">The sequence shown here is derived from an EMBL/GenBank/DDBJ whole genome shotgun (WGS) entry which is preliminary data.</text>
</comment>
<organism evidence="1 2">
    <name type="scientific">Paenibacillus albiflavus</name>
    <dbReference type="NCBI Taxonomy" id="2545760"/>
    <lineage>
        <taxon>Bacteria</taxon>
        <taxon>Bacillati</taxon>
        <taxon>Bacillota</taxon>
        <taxon>Bacilli</taxon>
        <taxon>Bacillales</taxon>
        <taxon>Paenibacillaceae</taxon>
        <taxon>Paenibacillus</taxon>
    </lineage>
</organism>
<dbReference type="RefSeq" id="WP_132416970.1">
    <property type="nucleotide sequence ID" value="NZ_SKFG01000003.1"/>
</dbReference>
<reference evidence="1 2" key="1">
    <citation type="submission" date="2019-03" db="EMBL/GenBank/DDBJ databases">
        <authorList>
            <person name="Kim M.K.M."/>
        </authorList>
    </citation>
    <scope>NUCLEOTIDE SEQUENCE [LARGE SCALE GENOMIC DNA]</scope>
    <source>
        <strain evidence="1 2">18JY21-1</strain>
    </source>
</reference>
<evidence type="ECO:0008006" key="3">
    <source>
        <dbReference type="Google" id="ProtNLM"/>
    </source>
</evidence>
<dbReference type="Gene3D" id="1.20.910.10">
    <property type="entry name" value="Heme oxygenase-like"/>
    <property type="match status" value="1"/>
</dbReference>
<gene>
    <name evidence="1" type="ORF">E0485_05470</name>
</gene>
<dbReference type="InterPro" id="IPR016084">
    <property type="entry name" value="Haem_Oase-like_multi-hlx"/>
</dbReference>
<evidence type="ECO:0000313" key="2">
    <source>
        <dbReference type="Proteomes" id="UP000295418"/>
    </source>
</evidence>